<dbReference type="PANTHER" id="PTHR43047">
    <property type="entry name" value="TWO-COMPONENT HISTIDINE PROTEIN KINASE"/>
    <property type="match status" value="1"/>
</dbReference>
<dbReference type="PROSITE" id="PS50109">
    <property type="entry name" value="HIS_KIN"/>
    <property type="match status" value="1"/>
</dbReference>
<organism evidence="16 17">
    <name type="scientific">Aestuariispira insulae</name>
    <dbReference type="NCBI Taxonomy" id="1461337"/>
    <lineage>
        <taxon>Bacteria</taxon>
        <taxon>Pseudomonadati</taxon>
        <taxon>Pseudomonadota</taxon>
        <taxon>Alphaproteobacteria</taxon>
        <taxon>Rhodospirillales</taxon>
        <taxon>Kiloniellaceae</taxon>
        <taxon>Aestuariispira</taxon>
    </lineage>
</organism>
<feature type="domain" description="PAS" evidence="14">
    <location>
        <begin position="250"/>
        <end position="307"/>
    </location>
</feature>
<dbReference type="InterPro" id="IPR013656">
    <property type="entry name" value="PAS_4"/>
</dbReference>
<dbReference type="Proteomes" id="UP000256845">
    <property type="component" value="Unassembled WGS sequence"/>
</dbReference>
<dbReference type="Pfam" id="PF08448">
    <property type="entry name" value="PAS_4"/>
    <property type="match status" value="1"/>
</dbReference>
<dbReference type="InterPro" id="IPR036097">
    <property type="entry name" value="HisK_dim/P_sf"/>
</dbReference>
<dbReference type="PROSITE" id="PS50885">
    <property type="entry name" value="HAMP"/>
    <property type="match status" value="1"/>
</dbReference>
<dbReference type="SUPFAM" id="SSF55874">
    <property type="entry name" value="ATPase domain of HSP90 chaperone/DNA topoisomerase II/histidine kinase"/>
    <property type="match status" value="1"/>
</dbReference>
<keyword evidence="5" id="KW-0808">Transferase</keyword>
<evidence type="ECO:0000256" key="5">
    <source>
        <dbReference type="ARBA" id="ARBA00022679"/>
    </source>
</evidence>
<dbReference type="InterPro" id="IPR004358">
    <property type="entry name" value="Sig_transdc_His_kin-like_C"/>
</dbReference>
<accession>A0A3D9HVR1</accession>
<dbReference type="AlphaFoldDB" id="A0A3D9HVR1"/>
<keyword evidence="9" id="KW-0902">Two-component regulatory system</keyword>
<gene>
    <name evidence="16" type="ORF">DFP90_101373</name>
</gene>
<dbReference type="Pfam" id="PF02518">
    <property type="entry name" value="HATPase_c"/>
    <property type="match status" value="1"/>
</dbReference>
<evidence type="ECO:0000256" key="7">
    <source>
        <dbReference type="ARBA" id="ARBA00022777"/>
    </source>
</evidence>
<dbReference type="SMART" id="SM00387">
    <property type="entry name" value="HATPase_c"/>
    <property type="match status" value="1"/>
</dbReference>
<evidence type="ECO:0000256" key="10">
    <source>
        <dbReference type="ARBA" id="ARBA00023136"/>
    </source>
</evidence>
<dbReference type="InterPro" id="IPR003661">
    <property type="entry name" value="HisK_dim/P_dom"/>
</dbReference>
<dbReference type="EMBL" id="QRDW01000001">
    <property type="protein sequence ID" value="RED53582.1"/>
    <property type="molecule type" value="Genomic_DNA"/>
</dbReference>
<feature type="domain" description="HAMP" evidence="15">
    <location>
        <begin position="182"/>
        <end position="238"/>
    </location>
</feature>
<dbReference type="FunFam" id="3.30.565.10:FF:000010">
    <property type="entry name" value="Sensor histidine kinase RcsC"/>
    <property type="match status" value="1"/>
</dbReference>
<evidence type="ECO:0000256" key="8">
    <source>
        <dbReference type="ARBA" id="ARBA00022840"/>
    </source>
</evidence>
<dbReference type="Pfam" id="PF00512">
    <property type="entry name" value="HisKA"/>
    <property type="match status" value="1"/>
</dbReference>
<dbReference type="SUPFAM" id="SSF47384">
    <property type="entry name" value="Homodimeric domain of signal transducing histidine kinase"/>
    <property type="match status" value="1"/>
</dbReference>
<evidence type="ECO:0000256" key="6">
    <source>
        <dbReference type="ARBA" id="ARBA00022741"/>
    </source>
</evidence>
<dbReference type="Gene3D" id="3.30.565.10">
    <property type="entry name" value="Histidine kinase-like ATPase, C-terminal domain"/>
    <property type="match status" value="1"/>
</dbReference>
<evidence type="ECO:0000313" key="17">
    <source>
        <dbReference type="Proteomes" id="UP000256845"/>
    </source>
</evidence>
<reference evidence="16" key="1">
    <citation type="submission" date="2018-07" db="EMBL/GenBank/DDBJ databases">
        <title>Genomic Encyclopedia of Type Strains, Phase III (KMG-III): the genomes of soil and plant-associated and newly described type strains.</title>
        <authorList>
            <person name="Whitman W."/>
        </authorList>
    </citation>
    <scope>NUCLEOTIDE SEQUENCE [LARGE SCALE GENOMIC DNA]</scope>
    <source>
        <strain evidence="16">CECT 8488</strain>
    </source>
</reference>
<evidence type="ECO:0000256" key="2">
    <source>
        <dbReference type="ARBA" id="ARBA00004370"/>
    </source>
</evidence>
<dbReference type="NCBIfam" id="TIGR00229">
    <property type="entry name" value="sensory_box"/>
    <property type="match status" value="1"/>
</dbReference>
<comment type="caution">
    <text evidence="16">The sequence shown here is derived from an EMBL/GenBank/DDBJ whole genome shotgun (WGS) entry which is preliminary data.</text>
</comment>
<dbReference type="SUPFAM" id="SSF55785">
    <property type="entry name" value="PYP-like sensor domain (PAS domain)"/>
    <property type="match status" value="1"/>
</dbReference>
<dbReference type="PANTHER" id="PTHR43047:SF72">
    <property type="entry name" value="OSMOSENSING HISTIDINE PROTEIN KINASE SLN1"/>
    <property type="match status" value="1"/>
</dbReference>
<dbReference type="GO" id="GO:0009927">
    <property type="term" value="F:histidine phosphotransfer kinase activity"/>
    <property type="evidence" value="ECO:0007669"/>
    <property type="project" value="TreeGrafter"/>
</dbReference>
<keyword evidence="17" id="KW-1185">Reference proteome</keyword>
<dbReference type="GO" id="GO:0005886">
    <property type="term" value="C:plasma membrane"/>
    <property type="evidence" value="ECO:0007669"/>
    <property type="project" value="TreeGrafter"/>
</dbReference>
<name>A0A3D9HVR1_9PROT</name>
<dbReference type="Gene3D" id="3.30.450.20">
    <property type="entry name" value="PAS domain"/>
    <property type="match status" value="1"/>
</dbReference>
<keyword evidence="7" id="KW-0418">Kinase</keyword>
<evidence type="ECO:0000256" key="12">
    <source>
        <dbReference type="SAM" id="Phobius"/>
    </source>
</evidence>
<evidence type="ECO:0000256" key="1">
    <source>
        <dbReference type="ARBA" id="ARBA00000085"/>
    </source>
</evidence>
<keyword evidence="10 12" id="KW-0472">Membrane</keyword>
<dbReference type="InterPro" id="IPR005467">
    <property type="entry name" value="His_kinase_dom"/>
</dbReference>
<protein>
    <recommendedName>
        <fullName evidence="3">histidine kinase</fullName>
        <ecNumber evidence="3">2.7.13.3</ecNumber>
    </recommendedName>
</protein>
<dbReference type="SMART" id="SM00091">
    <property type="entry name" value="PAS"/>
    <property type="match status" value="1"/>
</dbReference>
<dbReference type="InterPro" id="IPR003594">
    <property type="entry name" value="HATPase_dom"/>
</dbReference>
<dbReference type="InterPro" id="IPR035965">
    <property type="entry name" value="PAS-like_dom_sf"/>
</dbReference>
<evidence type="ECO:0000256" key="4">
    <source>
        <dbReference type="ARBA" id="ARBA00022553"/>
    </source>
</evidence>
<evidence type="ECO:0000259" key="13">
    <source>
        <dbReference type="PROSITE" id="PS50109"/>
    </source>
</evidence>
<keyword evidence="12" id="KW-0812">Transmembrane</keyword>
<dbReference type="SMART" id="SM00388">
    <property type="entry name" value="HisKA"/>
    <property type="match status" value="1"/>
</dbReference>
<evidence type="ECO:0000256" key="9">
    <source>
        <dbReference type="ARBA" id="ARBA00023012"/>
    </source>
</evidence>
<dbReference type="CDD" id="cd00130">
    <property type="entry name" value="PAS"/>
    <property type="match status" value="1"/>
</dbReference>
<dbReference type="InterPro" id="IPR003660">
    <property type="entry name" value="HAMP_dom"/>
</dbReference>
<comment type="catalytic activity">
    <reaction evidence="1">
        <text>ATP + protein L-histidine = ADP + protein N-phospho-L-histidine.</text>
        <dbReference type="EC" id="2.7.13.3"/>
    </reaction>
</comment>
<dbReference type="EC" id="2.7.13.3" evidence="3"/>
<dbReference type="GO" id="GO:0000155">
    <property type="term" value="F:phosphorelay sensor kinase activity"/>
    <property type="evidence" value="ECO:0007669"/>
    <property type="project" value="InterPro"/>
</dbReference>
<dbReference type="InterPro" id="IPR000014">
    <property type="entry name" value="PAS"/>
</dbReference>
<feature type="transmembrane region" description="Helical" evidence="12">
    <location>
        <begin position="158"/>
        <end position="182"/>
    </location>
</feature>
<evidence type="ECO:0000256" key="11">
    <source>
        <dbReference type="ARBA" id="ARBA00023306"/>
    </source>
</evidence>
<evidence type="ECO:0000256" key="3">
    <source>
        <dbReference type="ARBA" id="ARBA00012438"/>
    </source>
</evidence>
<evidence type="ECO:0000313" key="16">
    <source>
        <dbReference type="EMBL" id="RED53582.1"/>
    </source>
</evidence>
<keyword evidence="12" id="KW-1133">Transmembrane helix</keyword>
<dbReference type="GO" id="GO:0005524">
    <property type="term" value="F:ATP binding"/>
    <property type="evidence" value="ECO:0007669"/>
    <property type="project" value="UniProtKB-KW"/>
</dbReference>
<dbReference type="OrthoDB" id="8477070at2"/>
<keyword evidence="6" id="KW-0547">Nucleotide-binding</keyword>
<dbReference type="PROSITE" id="PS50112">
    <property type="entry name" value="PAS"/>
    <property type="match status" value="1"/>
</dbReference>
<proteinExistence type="predicted"/>
<dbReference type="CDD" id="cd00082">
    <property type="entry name" value="HisKA"/>
    <property type="match status" value="1"/>
</dbReference>
<dbReference type="FunFam" id="1.10.287.130:FF:000038">
    <property type="entry name" value="Sensory transduction histidine kinase"/>
    <property type="match status" value="1"/>
</dbReference>
<evidence type="ECO:0000259" key="14">
    <source>
        <dbReference type="PROSITE" id="PS50112"/>
    </source>
</evidence>
<dbReference type="Gene3D" id="6.10.340.10">
    <property type="match status" value="1"/>
</dbReference>
<keyword evidence="4" id="KW-0597">Phosphoprotein</keyword>
<sequence length="618" mass="68874">MRFREKIAFQQARWVLVTAFILGILLSSLQIAWDLRNEQEEINNTVNQVLGTVKASAAQAAYGLNNQLAQQVLNGLLEYRPVTSGAIFARIDNEIIEKLASIDRSHPQSELQWLANILVPQRKHYQVELLNPDNGQVIGELQVSIDPNVVAESFLDRLLLVVLTTIIWTVVISVLLLVLFYFSLTRALLQTADSLSAIDPANPGKSQIPTPYGHRSNEFGKLINDINRMLNRFGKAIEQRGEIENRLRESEEKFRTLFSKSPAAMSLKDSEGRFVMVNQAFEELYSKSASDVIGHESQLISGLPEPDKCRQMELAVLNENRTIDSELEYSIGNNQNKTILMVMFPINIVQGMPSYVGCISLDISARKNLERALRSAKEEAEFANRAKSTFLANMSHELRTPLNSIIGYSNLMQEQLFGTVSNPRYEEYIDYIHQSGVHLLEVINDILDLSKIEAGAMELSEETIDLTKLVDDCLRMVAAKAQAGNLKISNHVADDCPHLMGDKLRIKQILLNLLSNAIKFTPAGGEISIETEVKDGTISLNVTDTGIGISEGDLEKVLDPFVQVDDILSRSHEGSGLGLALVRNFMEQHHGSVRIESAIHQGTKVILSFPANRTITDQ</sequence>
<dbReference type="Gene3D" id="1.10.287.130">
    <property type="match status" value="1"/>
</dbReference>
<dbReference type="RefSeq" id="WP_115934708.1">
    <property type="nucleotide sequence ID" value="NZ_QRDW01000001.1"/>
</dbReference>
<comment type="subcellular location">
    <subcellularLocation>
        <location evidence="2">Membrane</location>
    </subcellularLocation>
</comment>
<feature type="domain" description="Histidine kinase" evidence="13">
    <location>
        <begin position="393"/>
        <end position="613"/>
    </location>
</feature>
<dbReference type="InterPro" id="IPR036890">
    <property type="entry name" value="HATPase_C_sf"/>
</dbReference>
<keyword evidence="11" id="KW-0131">Cell cycle</keyword>
<dbReference type="PRINTS" id="PR00344">
    <property type="entry name" value="BCTRLSENSOR"/>
</dbReference>
<evidence type="ECO:0000259" key="15">
    <source>
        <dbReference type="PROSITE" id="PS50885"/>
    </source>
</evidence>
<keyword evidence="8" id="KW-0067">ATP-binding</keyword>